<dbReference type="Pfam" id="PF00067">
    <property type="entry name" value="p450"/>
    <property type="match status" value="1"/>
</dbReference>
<dbReference type="PANTHER" id="PTHR46696:SF4">
    <property type="entry name" value="BIOTIN BIOSYNTHESIS CYTOCHROME P450"/>
    <property type="match status" value="1"/>
</dbReference>
<dbReference type="PANTHER" id="PTHR46696">
    <property type="entry name" value="P450, PUTATIVE (EUROFUNG)-RELATED"/>
    <property type="match status" value="1"/>
</dbReference>
<accession>A0A5B1M673</accession>
<dbReference type="InterPro" id="IPR036396">
    <property type="entry name" value="Cyt_P450_sf"/>
</dbReference>
<dbReference type="EMBL" id="VUJW01000003">
    <property type="protein sequence ID" value="KAA1427978.1"/>
    <property type="molecule type" value="Genomic_DNA"/>
</dbReference>
<name>A0A5B1M673_9ACTN</name>
<keyword evidence="3 7" id="KW-0479">Metal-binding</keyword>
<organism evidence="8 9">
    <name type="scientific">Nocardioides antri</name>
    <dbReference type="NCBI Taxonomy" id="2607659"/>
    <lineage>
        <taxon>Bacteria</taxon>
        <taxon>Bacillati</taxon>
        <taxon>Actinomycetota</taxon>
        <taxon>Actinomycetes</taxon>
        <taxon>Propionibacteriales</taxon>
        <taxon>Nocardioidaceae</taxon>
        <taxon>Nocardioides</taxon>
    </lineage>
</organism>
<evidence type="ECO:0000256" key="3">
    <source>
        <dbReference type="ARBA" id="ARBA00022723"/>
    </source>
</evidence>
<dbReference type="Proteomes" id="UP000324351">
    <property type="component" value="Unassembled WGS sequence"/>
</dbReference>
<keyword evidence="4 7" id="KW-0560">Oxidoreductase</keyword>
<comment type="similarity">
    <text evidence="1 7">Belongs to the cytochrome P450 family.</text>
</comment>
<evidence type="ECO:0000256" key="6">
    <source>
        <dbReference type="ARBA" id="ARBA00023033"/>
    </source>
</evidence>
<dbReference type="RefSeq" id="WP_149750470.1">
    <property type="nucleotide sequence ID" value="NZ_VUJW01000003.1"/>
</dbReference>
<dbReference type="InterPro" id="IPR017972">
    <property type="entry name" value="Cyt_P450_CS"/>
</dbReference>
<sequence length="415" mass="44872">MGIESTAAHYLPGGGTAWRNPWPAYAALREHDPVHRVVPESRPEDDFFVLSRHADVLAAAVDTETFSSARGLTVGYDDLERIGLADDPPFVMTDPPVHTAFRRLVARGFTPRQVAELEPAVRAFVVERLERLRAAGGGDIVAELFKPMPSMVVAHYLGVPDQDRPRFDEWTNAIVAANAAEGTGGAVGGAAGATVELMAYFSALMEQRRAEQAAGLMGEDTVSHLVAAATDPGEGDPRTDAMAILGFVFTMVTGGNDTTTGLLGGAMELLASYPEQHEELAEMPGLVPDAVEELLRLTSPVQGLARTTTRDVELHGTVIPAGRRVLLLYAAANRDWRKYGADAEQLDIRRRPTQILTFSQGHHHCLGAAAARLQARVALEELVRRIPRFTVDPDQIVWAPGAYVRRPVAVPITIT</sequence>
<comment type="caution">
    <text evidence="8">The sequence shown here is derived from an EMBL/GenBank/DDBJ whole genome shotgun (WGS) entry which is preliminary data.</text>
</comment>
<evidence type="ECO:0000256" key="5">
    <source>
        <dbReference type="ARBA" id="ARBA00023004"/>
    </source>
</evidence>
<keyword evidence="5 7" id="KW-0408">Iron</keyword>
<reference evidence="8 9" key="1">
    <citation type="submission" date="2019-09" db="EMBL/GenBank/DDBJ databases">
        <title>Nocardioides panacisoli sp. nov., isolated from the soil of a ginseng field.</title>
        <authorList>
            <person name="Cho C."/>
        </authorList>
    </citation>
    <scope>NUCLEOTIDE SEQUENCE [LARGE SCALE GENOMIC DNA]</scope>
    <source>
        <strain evidence="8 9">BN140041</strain>
    </source>
</reference>
<protein>
    <submittedName>
        <fullName evidence="8">Cytochrome P450</fullName>
    </submittedName>
</protein>
<evidence type="ECO:0000313" key="8">
    <source>
        <dbReference type="EMBL" id="KAA1427978.1"/>
    </source>
</evidence>
<dbReference type="Gene3D" id="1.10.630.10">
    <property type="entry name" value="Cytochrome P450"/>
    <property type="match status" value="1"/>
</dbReference>
<dbReference type="InterPro" id="IPR001128">
    <property type="entry name" value="Cyt_P450"/>
</dbReference>
<dbReference type="InterPro" id="IPR002397">
    <property type="entry name" value="Cyt_P450_B"/>
</dbReference>
<gene>
    <name evidence="8" type="ORF">F0U47_11295</name>
</gene>
<evidence type="ECO:0000256" key="2">
    <source>
        <dbReference type="ARBA" id="ARBA00022617"/>
    </source>
</evidence>
<dbReference type="GO" id="GO:0006707">
    <property type="term" value="P:cholesterol catabolic process"/>
    <property type="evidence" value="ECO:0007669"/>
    <property type="project" value="TreeGrafter"/>
</dbReference>
<dbReference type="GO" id="GO:0005506">
    <property type="term" value="F:iron ion binding"/>
    <property type="evidence" value="ECO:0007669"/>
    <property type="project" value="InterPro"/>
</dbReference>
<dbReference type="PROSITE" id="PS00086">
    <property type="entry name" value="CYTOCHROME_P450"/>
    <property type="match status" value="1"/>
</dbReference>
<evidence type="ECO:0000256" key="4">
    <source>
        <dbReference type="ARBA" id="ARBA00023002"/>
    </source>
</evidence>
<evidence type="ECO:0000313" key="9">
    <source>
        <dbReference type="Proteomes" id="UP000324351"/>
    </source>
</evidence>
<dbReference type="PRINTS" id="PR00359">
    <property type="entry name" value="BP450"/>
</dbReference>
<reference evidence="8 9" key="2">
    <citation type="submission" date="2019-09" db="EMBL/GenBank/DDBJ databases">
        <authorList>
            <person name="Jin C."/>
        </authorList>
    </citation>
    <scope>NUCLEOTIDE SEQUENCE [LARGE SCALE GENOMIC DNA]</scope>
    <source>
        <strain evidence="8 9">BN140041</strain>
    </source>
</reference>
<keyword evidence="9" id="KW-1185">Reference proteome</keyword>
<proteinExistence type="inferred from homology"/>
<dbReference type="GO" id="GO:0008395">
    <property type="term" value="F:steroid hydroxylase activity"/>
    <property type="evidence" value="ECO:0007669"/>
    <property type="project" value="TreeGrafter"/>
</dbReference>
<dbReference type="GO" id="GO:0036199">
    <property type="term" value="F:cholest-4-en-3-one 26-monooxygenase activity"/>
    <property type="evidence" value="ECO:0007669"/>
    <property type="project" value="TreeGrafter"/>
</dbReference>
<dbReference type="SUPFAM" id="SSF48264">
    <property type="entry name" value="Cytochrome P450"/>
    <property type="match status" value="1"/>
</dbReference>
<evidence type="ECO:0000256" key="1">
    <source>
        <dbReference type="ARBA" id="ARBA00010617"/>
    </source>
</evidence>
<dbReference type="FunFam" id="1.10.630.10:FF:000018">
    <property type="entry name" value="Cytochrome P450 monooxygenase"/>
    <property type="match status" value="1"/>
</dbReference>
<evidence type="ECO:0000256" key="7">
    <source>
        <dbReference type="RuleBase" id="RU000461"/>
    </source>
</evidence>
<keyword evidence="2 7" id="KW-0349">Heme</keyword>
<keyword evidence="6 7" id="KW-0503">Monooxygenase</keyword>
<dbReference type="AlphaFoldDB" id="A0A5B1M673"/>
<dbReference type="GO" id="GO:0020037">
    <property type="term" value="F:heme binding"/>
    <property type="evidence" value="ECO:0007669"/>
    <property type="project" value="InterPro"/>
</dbReference>